<evidence type="ECO:0000256" key="5">
    <source>
        <dbReference type="ARBA" id="ARBA00036267"/>
    </source>
</evidence>
<keyword evidence="12" id="KW-1185">Reference proteome</keyword>
<dbReference type="Ensembl" id="ENSLCNT00005020840.1">
    <property type="protein sequence ID" value="ENSLCNP00005018581.1"/>
    <property type="gene ID" value="ENSLCNG00005012204.1"/>
</dbReference>
<dbReference type="PROSITE" id="PS51074">
    <property type="entry name" value="DPH_MB"/>
    <property type="match status" value="1"/>
</dbReference>
<evidence type="ECO:0000256" key="9">
    <source>
        <dbReference type="ARBA" id="ARBA00048125"/>
    </source>
</evidence>
<reference evidence="11" key="1">
    <citation type="submission" date="2025-08" db="UniProtKB">
        <authorList>
            <consortium name="Ensembl"/>
        </authorList>
    </citation>
    <scope>IDENTIFICATION</scope>
</reference>
<dbReference type="FunFam" id="3.10.660.10:FF:000001">
    <property type="entry name" value="Diphthamide biosynthesis 3"/>
    <property type="match status" value="1"/>
</dbReference>
<organism evidence="11 12">
    <name type="scientific">Lynx canadensis</name>
    <name type="common">Canada lynx</name>
    <name type="synonym">Felis canadensis</name>
    <dbReference type="NCBI Taxonomy" id="61383"/>
    <lineage>
        <taxon>Eukaryota</taxon>
        <taxon>Metazoa</taxon>
        <taxon>Chordata</taxon>
        <taxon>Craniata</taxon>
        <taxon>Vertebrata</taxon>
        <taxon>Euteleostomi</taxon>
        <taxon>Mammalia</taxon>
        <taxon>Eutheria</taxon>
        <taxon>Laurasiatheria</taxon>
        <taxon>Carnivora</taxon>
        <taxon>Feliformia</taxon>
        <taxon>Felidae</taxon>
        <taxon>Felinae</taxon>
        <taxon>Lynx</taxon>
    </lineage>
</organism>
<evidence type="ECO:0000259" key="10">
    <source>
        <dbReference type="PROSITE" id="PS51074"/>
    </source>
</evidence>
<dbReference type="Proteomes" id="UP000472241">
    <property type="component" value="Unplaced"/>
</dbReference>
<dbReference type="Pfam" id="PF05207">
    <property type="entry name" value="Zn_ribbon_CSL"/>
    <property type="match status" value="1"/>
</dbReference>
<name>A0A667I5M2_LYNCA</name>
<protein>
    <recommendedName>
        <fullName evidence="6">Diphthamide biosynthesis protein 3</fullName>
    </recommendedName>
    <alternativeName>
        <fullName evidence="7">CSL-type zinc finger-containing protein 2</fullName>
    </alternativeName>
</protein>
<dbReference type="AlphaFoldDB" id="A0A667I5M2"/>
<comment type="subunit">
    <text evidence="8">Component of the 2-(3-amino-3-carboxypropyl)histidine synthase complex composed of DPH1, DPH2, DPH3 and a NADH-dependent reductase. Interacts with SERGEF.</text>
</comment>
<dbReference type="Gene3D" id="3.10.660.10">
    <property type="entry name" value="DPH Zinc finger"/>
    <property type="match status" value="1"/>
</dbReference>
<dbReference type="GO" id="GO:0046872">
    <property type="term" value="F:metal ion binding"/>
    <property type="evidence" value="ECO:0007669"/>
    <property type="project" value="UniProtKB-KW"/>
</dbReference>
<comment type="pathway">
    <text evidence="1">Protein modification; peptidyl-diphthamide biosynthesis.</text>
</comment>
<comment type="catalytic activity">
    <reaction evidence="9">
        <text>2 [3Fe-4S](0)-[protein] + 2 Fe(2+)-[Dph3] + NADH = 2 [4Fe-4S](1+)-[protein] + 2 [Dph3] + NAD(+) + H(+)</text>
        <dbReference type="Rhea" id="RHEA:71239"/>
        <dbReference type="Rhea" id="RHEA-COMP:17997"/>
        <dbReference type="Rhea" id="RHEA-COMP:17998"/>
        <dbReference type="Rhea" id="RHEA-COMP:18001"/>
        <dbReference type="Rhea" id="RHEA-COMP:18002"/>
        <dbReference type="ChEBI" id="CHEBI:15378"/>
        <dbReference type="ChEBI" id="CHEBI:29033"/>
        <dbReference type="ChEBI" id="CHEBI:33723"/>
        <dbReference type="ChEBI" id="CHEBI:47402"/>
        <dbReference type="ChEBI" id="CHEBI:57540"/>
        <dbReference type="ChEBI" id="CHEBI:57945"/>
        <dbReference type="ChEBI" id="CHEBI:83228"/>
    </reaction>
</comment>
<evidence type="ECO:0000256" key="8">
    <source>
        <dbReference type="ARBA" id="ARBA00046426"/>
    </source>
</evidence>
<comment type="catalytic activity">
    <reaction evidence="5">
        <text>[3Fe-4S](1+)-[protein] + Fe(2+)-[Dph3] = [3Fe-4S](0)-[protein] + Fe(3+)-[Dph3]</text>
        <dbReference type="Rhea" id="RHEA:71235"/>
        <dbReference type="Rhea" id="RHEA-COMP:17996"/>
        <dbReference type="Rhea" id="RHEA-COMP:17997"/>
        <dbReference type="Rhea" id="RHEA-COMP:18002"/>
        <dbReference type="Rhea" id="RHEA-COMP:18003"/>
        <dbReference type="ChEBI" id="CHEBI:29033"/>
        <dbReference type="ChEBI" id="CHEBI:29034"/>
        <dbReference type="ChEBI" id="CHEBI:33751"/>
        <dbReference type="ChEBI" id="CHEBI:47402"/>
        <dbReference type="ChEBI" id="CHEBI:83228"/>
    </reaction>
</comment>
<keyword evidence="3" id="KW-0408">Iron</keyword>
<evidence type="ECO:0000256" key="2">
    <source>
        <dbReference type="ARBA" id="ARBA00022723"/>
    </source>
</evidence>
<dbReference type="PANTHER" id="PTHR21454">
    <property type="entry name" value="DPH3 HOMOLOG-RELATED"/>
    <property type="match status" value="1"/>
</dbReference>
<evidence type="ECO:0000256" key="4">
    <source>
        <dbReference type="ARBA" id="ARBA00024032"/>
    </source>
</evidence>
<feature type="domain" description="DPH-type MB" evidence="10">
    <location>
        <begin position="4"/>
        <end position="60"/>
    </location>
</feature>
<keyword evidence="2" id="KW-0479">Metal-binding</keyword>
<evidence type="ECO:0000256" key="3">
    <source>
        <dbReference type="ARBA" id="ARBA00023004"/>
    </source>
</evidence>
<proteinExistence type="inferred from homology"/>
<evidence type="ECO:0000256" key="7">
    <source>
        <dbReference type="ARBA" id="ARBA00041904"/>
    </source>
</evidence>
<sequence>MAVFHDEVEIEDFQYDEDSETYFYPCPCGDNFCITKEDLENGEDVATCPSCSLIIKVIYDKAFIVHPQRRRCQIATAGWLFHHTGAGGGVAALTLPAWGSLDLGNGHDPNQDHAEPRNKTSDSSCQLPAAMYQASDSIQIQLVCILASCCENTPEESLLIFSIFSAANDSLVLLNGDQDSRNHPQTRHVSPLWVKSVATDATIYSQQTVLWGPLALVQNREALLILFRCSSIFWVSVPI</sequence>
<gene>
    <name evidence="11" type="primary">DPH3</name>
</gene>
<dbReference type="InterPro" id="IPR036671">
    <property type="entry name" value="DPH_MB_sf"/>
</dbReference>
<evidence type="ECO:0000256" key="1">
    <source>
        <dbReference type="ARBA" id="ARBA00005156"/>
    </source>
</evidence>
<evidence type="ECO:0000313" key="12">
    <source>
        <dbReference type="Proteomes" id="UP000472241"/>
    </source>
</evidence>
<dbReference type="SUPFAM" id="SSF144217">
    <property type="entry name" value="CSL zinc finger"/>
    <property type="match status" value="1"/>
</dbReference>
<accession>A0A667I5M2</accession>
<evidence type="ECO:0000256" key="6">
    <source>
        <dbReference type="ARBA" id="ARBA00041070"/>
    </source>
</evidence>
<comment type="similarity">
    <text evidence="4">Belongs to the DPH3 family.</text>
</comment>
<dbReference type="InterPro" id="IPR007872">
    <property type="entry name" value="DPH_MB_dom"/>
</dbReference>
<evidence type="ECO:0000313" key="11">
    <source>
        <dbReference type="Ensembl" id="ENSLCNP00005018581.1"/>
    </source>
</evidence>
<dbReference type="PANTHER" id="PTHR21454:SF31">
    <property type="entry name" value="DIPHTHAMIDE BIOSYNTHESIS PROTEIN 3"/>
    <property type="match status" value="1"/>
</dbReference>
<dbReference type="GO" id="GO:0017183">
    <property type="term" value="P:protein histidyl modification to diphthamide"/>
    <property type="evidence" value="ECO:0007669"/>
    <property type="project" value="InterPro"/>
</dbReference>
<dbReference type="InterPro" id="IPR044248">
    <property type="entry name" value="DPH3/4-like"/>
</dbReference>
<reference evidence="11" key="2">
    <citation type="submission" date="2025-09" db="UniProtKB">
        <authorList>
            <consortium name="Ensembl"/>
        </authorList>
    </citation>
    <scope>IDENTIFICATION</scope>
</reference>